<dbReference type="EMBL" id="RPFW01000008">
    <property type="protein sequence ID" value="TVZ00921.1"/>
    <property type="molecule type" value="Genomic_DNA"/>
</dbReference>
<accession>A0A6P2BR43</accession>
<evidence type="ECO:0000313" key="3">
    <source>
        <dbReference type="Proteomes" id="UP000460272"/>
    </source>
</evidence>
<name>A0A6P2BR43_9ACTN</name>
<comment type="caution">
    <text evidence="2">The sequence shown here is derived from an EMBL/GenBank/DDBJ whole genome shotgun (WGS) entry which is preliminary data.</text>
</comment>
<comment type="similarity">
    <text evidence="1">Belongs to the AB hydrolase superfamily.</text>
</comment>
<dbReference type="PANTHER" id="PTHR22946">
    <property type="entry name" value="DIENELACTONE HYDROLASE DOMAIN-CONTAINING PROTEIN-RELATED"/>
    <property type="match status" value="1"/>
</dbReference>
<sequence>MRFGEETTSEGVTERLFTVGDVPGVVWAAAGAAGPRPLVLIGHGGGAHKTAPAVTARARRYVTRLGVAVAAIDAPGWGGRQVPVSYEPFNAEIEELTAAGKPLLDVYARRGAVIADLAVPEWQATIDALTALDWIGSGPLGYFGVSLGSSIGVPLVAAEPRIGAAVLGLMGHETLAAHAARITVPVQVLLQWDDVIVPRDYGLALFDAIGSAEKTLHVNPGGHGATPEFEIEDSERFFARHLLA</sequence>
<dbReference type="GO" id="GO:0016787">
    <property type="term" value="F:hydrolase activity"/>
    <property type="evidence" value="ECO:0007669"/>
    <property type="project" value="UniProtKB-KW"/>
</dbReference>
<reference evidence="2 3" key="1">
    <citation type="submission" date="2018-11" db="EMBL/GenBank/DDBJ databases">
        <title>Trebonia kvetii gen.nov., sp.nov., a novel acidophilic actinobacterium, and proposal of the new actinobacterial family Treboniaceae fam. nov.</title>
        <authorList>
            <person name="Rapoport D."/>
            <person name="Sagova-Mareckova M."/>
            <person name="Sedlacek I."/>
            <person name="Provaznik J."/>
            <person name="Kralova S."/>
            <person name="Pavlinic D."/>
            <person name="Benes V."/>
            <person name="Kopecky J."/>
        </authorList>
    </citation>
    <scope>NUCLEOTIDE SEQUENCE [LARGE SCALE GENOMIC DNA]</scope>
    <source>
        <strain evidence="2 3">15Tr583</strain>
    </source>
</reference>
<dbReference type="OrthoDB" id="4158640at2"/>
<keyword evidence="2" id="KW-0378">Hydrolase</keyword>
<dbReference type="SUPFAM" id="SSF53474">
    <property type="entry name" value="alpha/beta-Hydrolases"/>
    <property type="match status" value="1"/>
</dbReference>
<proteinExistence type="inferred from homology"/>
<protein>
    <submittedName>
        <fullName evidence="2">Alpha/beta hydrolase</fullName>
    </submittedName>
</protein>
<dbReference type="Proteomes" id="UP000460272">
    <property type="component" value="Unassembled WGS sequence"/>
</dbReference>
<dbReference type="AlphaFoldDB" id="A0A6P2BR43"/>
<evidence type="ECO:0000313" key="2">
    <source>
        <dbReference type="EMBL" id="TVZ00921.1"/>
    </source>
</evidence>
<dbReference type="Gene3D" id="3.40.50.1820">
    <property type="entry name" value="alpha/beta hydrolase"/>
    <property type="match status" value="1"/>
</dbReference>
<dbReference type="InterPro" id="IPR029058">
    <property type="entry name" value="AB_hydrolase_fold"/>
</dbReference>
<evidence type="ECO:0000256" key="1">
    <source>
        <dbReference type="ARBA" id="ARBA00008645"/>
    </source>
</evidence>
<keyword evidence="3" id="KW-1185">Reference proteome</keyword>
<dbReference type="InterPro" id="IPR050261">
    <property type="entry name" value="FrsA_esterase"/>
</dbReference>
<gene>
    <name evidence="2" type="ORF">EAS64_35675</name>
</gene>
<organism evidence="2 3">
    <name type="scientific">Trebonia kvetii</name>
    <dbReference type="NCBI Taxonomy" id="2480626"/>
    <lineage>
        <taxon>Bacteria</taxon>
        <taxon>Bacillati</taxon>
        <taxon>Actinomycetota</taxon>
        <taxon>Actinomycetes</taxon>
        <taxon>Streptosporangiales</taxon>
        <taxon>Treboniaceae</taxon>
        <taxon>Trebonia</taxon>
    </lineage>
</organism>